<accession>A0A8J4FVZ0</accession>
<comment type="subunit">
    <text evidence="4">F-type ATPases have 2 components, CF(1) - the catalytic core - and CF(0) - the membrane proton channel. CF(1) has five subunits: alpha(3), beta(3), gamma(1), delta(1), epsilon(1). CF(0) has three main subunits: a, b and c.</text>
</comment>
<evidence type="ECO:0000256" key="3">
    <source>
        <dbReference type="ARBA" id="ARBA00006810"/>
    </source>
</evidence>
<evidence type="ECO:0000256" key="1">
    <source>
        <dbReference type="ARBA" id="ARBA00002070"/>
    </source>
</evidence>
<dbReference type="PROSITE" id="PS00449">
    <property type="entry name" value="ATPASE_A"/>
    <property type="match status" value="1"/>
</dbReference>
<proteinExistence type="inferred from homology"/>
<dbReference type="InterPro" id="IPR023011">
    <property type="entry name" value="ATP_synth_F0_asu_AS"/>
</dbReference>
<evidence type="ECO:0000256" key="13">
    <source>
        <dbReference type="ARBA" id="ARBA00032954"/>
    </source>
</evidence>
<dbReference type="PANTHER" id="PTHR11410:SF0">
    <property type="entry name" value="ATP SYNTHASE SUBUNIT A"/>
    <property type="match status" value="1"/>
</dbReference>
<comment type="function">
    <text evidence="1">Mitochondrial membrane ATP synthase (F(1)F(0) ATP synthase or Complex V) produces ATP from ADP in the presence of a proton gradient across the membrane which is generated by electron transport complexes of the respiratory chain. F-type ATPases consist of two structural domains, F(1) - containing the extramembraneous catalytic core and F(0) - containing the membrane proton channel, linked together by a central stalk and a peripheral stalk. During catalysis, ATP synthesis in the catalytic domain of F(1) is coupled via a rotary mechanism of the central stalk subunits to proton translocation. Key component of the proton channel; it may play a direct role in the translocation of protons across the membrane.</text>
</comment>
<evidence type="ECO:0000256" key="2">
    <source>
        <dbReference type="ARBA" id="ARBA00004141"/>
    </source>
</evidence>
<evidence type="ECO:0000313" key="16">
    <source>
        <dbReference type="Proteomes" id="UP000747110"/>
    </source>
</evidence>
<dbReference type="EMBL" id="BNCP01000043">
    <property type="protein sequence ID" value="GIL88276.1"/>
    <property type="molecule type" value="Genomic_DNA"/>
</dbReference>
<comment type="caution">
    <text evidence="15">The sequence shown here is derived from an EMBL/GenBank/DDBJ whole genome shotgun (WGS) entry which is preliminary data.</text>
</comment>
<dbReference type="AlphaFoldDB" id="A0A8J4FVZ0"/>
<keyword evidence="10" id="KW-0406">Ion transport</keyword>
<comment type="similarity">
    <text evidence="3">Belongs to the ATPase A chain family.</text>
</comment>
<dbReference type="SUPFAM" id="SSF81336">
    <property type="entry name" value="F1F0 ATP synthase subunit A"/>
    <property type="match status" value="1"/>
</dbReference>
<keyword evidence="11 14" id="KW-0472">Membrane</keyword>
<evidence type="ECO:0000256" key="4">
    <source>
        <dbReference type="ARBA" id="ARBA00011648"/>
    </source>
</evidence>
<reference evidence="15" key="1">
    <citation type="journal article" date="2021" name="Proc. Natl. Acad. Sci. U.S.A.">
        <title>Three genomes in the algal genus Volvox reveal the fate of a haploid sex-determining region after a transition to homothallism.</title>
        <authorList>
            <person name="Yamamoto K."/>
            <person name="Hamaji T."/>
            <person name="Kawai-Toyooka H."/>
            <person name="Matsuzaki R."/>
            <person name="Takahashi F."/>
            <person name="Nishimura Y."/>
            <person name="Kawachi M."/>
            <person name="Noguchi H."/>
            <person name="Minakuchi Y."/>
            <person name="Umen J.G."/>
            <person name="Toyoda A."/>
            <person name="Nozaki H."/>
        </authorList>
    </citation>
    <scope>NUCLEOTIDE SEQUENCE</scope>
    <source>
        <strain evidence="15">NIES-3786</strain>
    </source>
</reference>
<dbReference type="Proteomes" id="UP000747110">
    <property type="component" value="Unassembled WGS sequence"/>
</dbReference>
<comment type="subcellular location">
    <subcellularLocation>
        <location evidence="2">Membrane</location>
        <topology evidence="2">Multi-pass membrane protein</topology>
    </subcellularLocation>
</comment>
<protein>
    <recommendedName>
        <fullName evidence="13">F-ATPase protein 6</fullName>
    </recommendedName>
</protein>
<sequence length="365" mass="38309">AYTTPTLLAVDLQPLHDRSVEGVTMSLQTAVPRVFGSILGRAPVALGQSVLSSSSSSFKGHGFNGTLQSIDDHVYAQAFSTSSSPQDDKQISNNAAAGIKLPGMAGSMLLGKARTGLRSASMIPFAAQQTMNMSTAPQVQSGAAVNSLLIGIYRFWRSQAPMEKPHAPVDDRMLPAIIDASDKRAAIGTWASALFCTILASNLLGLVPTNEAPTSGLGFATGLGVSVWATATALGLYKLGFSFPGHFIPGGTPWPMAFIFVPLETISYTFRAVSLGVRLWVNMLAGHTLLHILTGMALALPFSLSFFAMVPATFAVACLLSALVGLEYLVAVLQSGVFSILSTVYVGEFNSVKLAGPLAKVVKKL</sequence>
<keyword evidence="9 14" id="KW-1133">Transmembrane helix</keyword>
<dbReference type="NCBIfam" id="TIGR01131">
    <property type="entry name" value="ATP_synt_6_or_A"/>
    <property type="match status" value="1"/>
</dbReference>
<dbReference type="PRINTS" id="PR00123">
    <property type="entry name" value="ATPASEA"/>
</dbReference>
<evidence type="ECO:0000256" key="5">
    <source>
        <dbReference type="ARBA" id="ARBA00022448"/>
    </source>
</evidence>
<feature type="transmembrane region" description="Helical" evidence="14">
    <location>
        <begin position="187"/>
        <end position="205"/>
    </location>
</feature>
<keyword evidence="8" id="KW-0375">Hydrogen ion transport</keyword>
<dbReference type="InterPro" id="IPR000568">
    <property type="entry name" value="ATP_synth_F0_asu"/>
</dbReference>
<keyword evidence="6" id="KW-0138">CF(0)</keyword>
<dbReference type="CDD" id="cd00310">
    <property type="entry name" value="ATP-synt_Fo_a_6"/>
    <property type="match status" value="1"/>
</dbReference>
<feature type="transmembrane region" description="Helical" evidence="14">
    <location>
        <begin position="288"/>
        <end position="308"/>
    </location>
</feature>
<evidence type="ECO:0000256" key="7">
    <source>
        <dbReference type="ARBA" id="ARBA00022692"/>
    </source>
</evidence>
<evidence type="ECO:0000256" key="11">
    <source>
        <dbReference type="ARBA" id="ARBA00023136"/>
    </source>
</evidence>
<keyword evidence="12" id="KW-0066">ATP synthesis</keyword>
<dbReference type="PANTHER" id="PTHR11410">
    <property type="entry name" value="ATP SYNTHASE SUBUNIT A"/>
    <property type="match status" value="1"/>
</dbReference>
<evidence type="ECO:0000256" key="14">
    <source>
        <dbReference type="SAM" id="Phobius"/>
    </source>
</evidence>
<dbReference type="GO" id="GO:0046933">
    <property type="term" value="F:proton-transporting ATP synthase activity, rotational mechanism"/>
    <property type="evidence" value="ECO:0007669"/>
    <property type="project" value="TreeGrafter"/>
</dbReference>
<feature type="non-terminal residue" evidence="15">
    <location>
        <position position="365"/>
    </location>
</feature>
<keyword evidence="5" id="KW-0813">Transport</keyword>
<dbReference type="InterPro" id="IPR035908">
    <property type="entry name" value="F0_ATP_A_sf"/>
</dbReference>
<dbReference type="GO" id="GO:0045259">
    <property type="term" value="C:proton-transporting ATP synthase complex"/>
    <property type="evidence" value="ECO:0007669"/>
    <property type="project" value="UniProtKB-KW"/>
</dbReference>
<keyword evidence="16" id="KW-1185">Reference proteome</keyword>
<evidence type="ECO:0000256" key="9">
    <source>
        <dbReference type="ARBA" id="ARBA00022989"/>
    </source>
</evidence>
<feature type="transmembrane region" description="Helical" evidence="14">
    <location>
        <begin position="257"/>
        <end position="281"/>
    </location>
</feature>
<dbReference type="Pfam" id="PF00119">
    <property type="entry name" value="ATP-synt_A"/>
    <property type="match status" value="1"/>
</dbReference>
<evidence type="ECO:0000256" key="10">
    <source>
        <dbReference type="ARBA" id="ARBA00023065"/>
    </source>
</evidence>
<evidence type="ECO:0000256" key="12">
    <source>
        <dbReference type="ARBA" id="ARBA00023310"/>
    </source>
</evidence>
<evidence type="ECO:0000256" key="8">
    <source>
        <dbReference type="ARBA" id="ARBA00022781"/>
    </source>
</evidence>
<evidence type="ECO:0000313" key="15">
    <source>
        <dbReference type="EMBL" id="GIL88276.1"/>
    </source>
</evidence>
<dbReference type="InterPro" id="IPR045083">
    <property type="entry name" value="ATP_synth_F0_asu_bact/mt"/>
</dbReference>
<name>A0A8J4FVZ0_9CHLO</name>
<evidence type="ECO:0000256" key="6">
    <source>
        <dbReference type="ARBA" id="ARBA00022547"/>
    </source>
</evidence>
<dbReference type="OrthoDB" id="5976622at2759"/>
<keyword evidence="7 14" id="KW-0812">Transmembrane</keyword>
<gene>
    <name evidence="15" type="ORF">Vretifemale_16210</name>
</gene>
<organism evidence="15 16">
    <name type="scientific">Volvox reticuliferus</name>
    <dbReference type="NCBI Taxonomy" id="1737510"/>
    <lineage>
        <taxon>Eukaryota</taxon>
        <taxon>Viridiplantae</taxon>
        <taxon>Chlorophyta</taxon>
        <taxon>core chlorophytes</taxon>
        <taxon>Chlorophyceae</taxon>
        <taxon>CS clade</taxon>
        <taxon>Chlamydomonadales</taxon>
        <taxon>Volvocaceae</taxon>
        <taxon>Volvox</taxon>
    </lineage>
</organism>
<dbReference type="Gene3D" id="1.20.120.220">
    <property type="entry name" value="ATP synthase, F0 complex, subunit A"/>
    <property type="match status" value="1"/>
</dbReference>
<feature type="transmembrane region" description="Helical" evidence="14">
    <location>
        <begin position="217"/>
        <end position="237"/>
    </location>
</feature>